<comment type="caution">
    <text evidence="2">Lacks conserved residue(s) required for the propagation of feature annotation.</text>
</comment>
<evidence type="ECO:0000259" key="3">
    <source>
        <dbReference type="PROSITE" id="PS01180"/>
    </source>
</evidence>
<dbReference type="Gene3D" id="2.60.120.290">
    <property type="entry name" value="Spermadhesin, CUB domain"/>
    <property type="match status" value="1"/>
</dbReference>
<reference evidence="4 6" key="1">
    <citation type="submission" date="2019-10" db="EMBL/GenBank/DDBJ databases">
        <title>Assembly and Annotation for the nematode Trichostrongylus colubriformis.</title>
        <authorList>
            <person name="Martin J."/>
        </authorList>
    </citation>
    <scope>NUCLEOTIDE SEQUENCE [LARGE SCALE GENOMIC DNA]</scope>
    <source>
        <strain evidence="4">G859</strain>
        <tissue evidence="4">Whole worm</tissue>
    </source>
</reference>
<organism evidence="4 6">
    <name type="scientific">Trichostrongylus colubriformis</name>
    <name type="common">Black scour worm</name>
    <dbReference type="NCBI Taxonomy" id="6319"/>
    <lineage>
        <taxon>Eukaryota</taxon>
        <taxon>Metazoa</taxon>
        <taxon>Ecdysozoa</taxon>
        <taxon>Nematoda</taxon>
        <taxon>Chromadorea</taxon>
        <taxon>Rhabditida</taxon>
        <taxon>Rhabditina</taxon>
        <taxon>Rhabditomorpha</taxon>
        <taxon>Strongyloidea</taxon>
        <taxon>Trichostrongylidae</taxon>
        <taxon>Trichostrongylus</taxon>
    </lineage>
</organism>
<protein>
    <recommendedName>
        <fullName evidence="3">CUB domain-containing protein</fullName>
    </recommendedName>
</protein>
<dbReference type="PROSITE" id="PS01186">
    <property type="entry name" value="EGF_2"/>
    <property type="match status" value="1"/>
</dbReference>
<dbReference type="PROSITE" id="PS50092">
    <property type="entry name" value="TSP1"/>
    <property type="match status" value="1"/>
</dbReference>
<sequence>MINLRYCTGVCKTILPCANDGYTDPNDCQKCRCPKGYGGTYCTELEQASCGEELIATSEMQTLESGPVYANTYCIWRIRSPAGQKVELTINSVNFPCVDSCTSYVEVKSTLTKTATGARLCCKPVNAFYSEGDEIVLIFRGDSRLQPGYHGFKAQYRYYGAGQTVAPTLTYTTRKPTKYTPTTRKWKSASWGIWGEWSDCSNTCGGCGRRTRVRGCYGGNRECPGKESEKEPCNTKPCPVIKGAAACAGRIVLPCYLMEKMTFGEANTASREDSQRTLRNVNDIVDFSQKNAVEPKSLQKSSSPSAICEKRFKYDCPTSLLTIHLGWKSIRSARNPPSS</sequence>
<dbReference type="SMART" id="SM00042">
    <property type="entry name" value="CUB"/>
    <property type="match status" value="1"/>
</dbReference>
<keyword evidence="6" id="KW-1185">Reference proteome</keyword>
<dbReference type="EMBL" id="WIXE01018655">
    <property type="protein sequence ID" value="KAK5970735.1"/>
    <property type="molecule type" value="Genomic_DNA"/>
</dbReference>
<gene>
    <name evidence="5" type="ORF">GCK32_013259</name>
    <name evidence="4" type="ORF">GCK32_013298</name>
</gene>
<evidence type="ECO:0000256" key="1">
    <source>
        <dbReference type="ARBA" id="ARBA00023157"/>
    </source>
</evidence>
<feature type="non-terminal residue" evidence="4">
    <location>
        <position position="339"/>
    </location>
</feature>
<proteinExistence type="predicted"/>
<evidence type="ECO:0000313" key="6">
    <source>
        <dbReference type="Proteomes" id="UP001331761"/>
    </source>
</evidence>
<dbReference type="SMART" id="SM00209">
    <property type="entry name" value="TSP1"/>
    <property type="match status" value="1"/>
</dbReference>
<comment type="caution">
    <text evidence="4">The sequence shown here is derived from an EMBL/GenBank/DDBJ whole genome shotgun (WGS) entry which is preliminary data.</text>
</comment>
<dbReference type="EMBL" id="WIXE01014314">
    <property type="protein sequence ID" value="KAK5974392.1"/>
    <property type="molecule type" value="Genomic_DNA"/>
</dbReference>
<evidence type="ECO:0000313" key="4">
    <source>
        <dbReference type="EMBL" id="KAK5970735.1"/>
    </source>
</evidence>
<dbReference type="PROSITE" id="PS00022">
    <property type="entry name" value="EGF_1"/>
    <property type="match status" value="1"/>
</dbReference>
<dbReference type="InterPro" id="IPR000884">
    <property type="entry name" value="TSP1_rpt"/>
</dbReference>
<dbReference type="InterPro" id="IPR000742">
    <property type="entry name" value="EGF"/>
</dbReference>
<dbReference type="Proteomes" id="UP001331761">
    <property type="component" value="Unassembled WGS sequence"/>
</dbReference>
<dbReference type="Pfam" id="PF00090">
    <property type="entry name" value="TSP_1"/>
    <property type="match status" value="1"/>
</dbReference>
<feature type="domain" description="CUB" evidence="3">
    <location>
        <begin position="50"/>
        <end position="159"/>
    </location>
</feature>
<name>A0AAN8FJA4_TRICO</name>
<accession>A0AAN8FJA4</accession>
<dbReference type="CDD" id="cd00041">
    <property type="entry name" value="CUB"/>
    <property type="match status" value="1"/>
</dbReference>
<keyword evidence="1" id="KW-1015">Disulfide bond</keyword>
<evidence type="ECO:0000313" key="5">
    <source>
        <dbReference type="EMBL" id="KAK5974392.1"/>
    </source>
</evidence>
<dbReference type="SUPFAM" id="SSF82895">
    <property type="entry name" value="TSP-1 type 1 repeat"/>
    <property type="match status" value="1"/>
</dbReference>
<dbReference type="SUPFAM" id="SSF49854">
    <property type="entry name" value="Spermadhesin, CUB domain"/>
    <property type="match status" value="1"/>
</dbReference>
<evidence type="ECO:0000256" key="2">
    <source>
        <dbReference type="PROSITE-ProRule" id="PRU00059"/>
    </source>
</evidence>
<dbReference type="InterPro" id="IPR035914">
    <property type="entry name" value="Sperma_CUB_dom_sf"/>
</dbReference>
<dbReference type="Pfam" id="PF00431">
    <property type="entry name" value="CUB"/>
    <property type="match status" value="1"/>
</dbReference>
<dbReference type="PROSITE" id="PS01180">
    <property type="entry name" value="CUB"/>
    <property type="match status" value="1"/>
</dbReference>
<dbReference type="InterPro" id="IPR000859">
    <property type="entry name" value="CUB_dom"/>
</dbReference>
<dbReference type="Gene3D" id="2.20.100.10">
    <property type="entry name" value="Thrombospondin type-1 (TSP1) repeat"/>
    <property type="match status" value="1"/>
</dbReference>
<dbReference type="AlphaFoldDB" id="A0AAN8FJA4"/>
<dbReference type="InterPro" id="IPR036383">
    <property type="entry name" value="TSP1_rpt_sf"/>
</dbReference>